<organism evidence="1">
    <name type="scientific">Singulisphaera sp. Ch08</name>
    <dbReference type="NCBI Taxonomy" id="3120278"/>
    <lineage>
        <taxon>Bacteria</taxon>
        <taxon>Pseudomonadati</taxon>
        <taxon>Planctomycetota</taxon>
        <taxon>Planctomycetia</taxon>
        <taxon>Isosphaerales</taxon>
        <taxon>Isosphaeraceae</taxon>
        <taxon>Singulisphaera</taxon>
    </lineage>
</organism>
<reference evidence="1" key="1">
    <citation type="submission" date="2024-05" db="EMBL/GenBank/DDBJ databases">
        <title>Planctomycetes of the genus Singulisphaera possess chitinolytic capabilities.</title>
        <authorList>
            <person name="Ivanova A."/>
        </authorList>
    </citation>
    <scope>NUCLEOTIDE SEQUENCE</scope>
    <source>
        <strain evidence="1">Ch08T</strain>
    </source>
</reference>
<dbReference type="AlphaFoldDB" id="A0AAU7CN86"/>
<evidence type="ECO:0000313" key="1">
    <source>
        <dbReference type="EMBL" id="XBH06377.1"/>
    </source>
</evidence>
<sequence>MAVVTGTVQLVTGFNQTVTSGLVTTQTLPASISLTTQYANGTGAGQINLIYAKQIALVASTPQTIDLTALADLSGATVNFARIRELVVQVVTATSSFNVALGAAAANPWAPFWGTTGTDTVFAGSIRYFTDPTSVGSGVGAVTSGTSKNLKLDPGSNNVTINLLIAGCTAVS</sequence>
<dbReference type="EMBL" id="CP155447">
    <property type="protein sequence ID" value="XBH06377.1"/>
    <property type="molecule type" value="Genomic_DNA"/>
</dbReference>
<dbReference type="RefSeq" id="WP_406699228.1">
    <property type="nucleotide sequence ID" value="NZ_CP155447.1"/>
</dbReference>
<name>A0AAU7CN86_9BACT</name>
<protein>
    <submittedName>
        <fullName evidence="1">Uncharacterized protein</fullName>
    </submittedName>
</protein>
<accession>A0AAU7CN86</accession>
<proteinExistence type="predicted"/>
<gene>
    <name evidence="1" type="ORF">V5E97_10160</name>
</gene>